<keyword evidence="6" id="KW-0256">Endoplasmic reticulum</keyword>
<feature type="compositionally biased region" description="Basic and acidic residues" evidence="12">
    <location>
        <begin position="2458"/>
        <end position="2467"/>
    </location>
</feature>
<feature type="region of interest" description="Disordered" evidence="12">
    <location>
        <begin position="2790"/>
        <end position="2849"/>
    </location>
</feature>
<evidence type="ECO:0000313" key="14">
    <source>
        <dbReference type="Proteomes" id="UP001153954"/>
    </source>
</evidence>
<dbReference type="GO" id="GO:0061723">
    <property type="term" value="P:glycophagy"/>
    <property type="evidence" value="ECO:0007669"/>
    <property type="project" value="TreeGrafter"/>
</dbReference>
<evidence type="ECO:0000256" key="7">
    <source>
        <dbReference type="ARBA" id="ARBA00023006"/>
    </source>
</evidence>
<dbReference type="PANTHER" id="PTHR13190:SF1">
    <property type="entry name" value="AUTOPHAGY-RELATED 2, ISOFORM A"/>
    <property type="match status" value="1"/>
</dbReference>
<keyword evidence="14" id="KW-1185">Reference proteome</keyword>
<evidence type="ECO:0000256" key="5">
    <source>
        <dbReference type="ARBA" id="ARBA00022448"/>
    </source>
</evidence>
<feature type="region of interest" description="Disordered" evidence="12">
    <location>
        <begin position="2643"/>
        <end position="2670"/>
    </location>
</feature>
<feature type="compositionally biased region" description="Low complexity" evidence="12">
    <location>
        <begin position="2795"/>
        <end position="2807"/>
    </location>
</feature>
<evidence type="ECO:0000256" key="12">
    <source>
        <dbReference type="SAM" id="MobiDB-lite"/>
    </source>
</evidence>
<feature type="compositionally biased region" description="Low complexity" evidence="12">
    <location>
        <begin position="1468"/>
        <end position="1477"/>
    </location>
</feature>
<evidence type="ECO:0000256" key="8">
    <source>
        <dbReference type="ARBA" id="ARBA00023055"/>
    </source>
</evidence>
<dbReference type="InterPro" id="IPR026849">
    <property type="entry name" value="ATG2"/>
</dbReference>
<feature type="region of interest" description="Disordered" evidence="12">
    <location>
        <begin position="2235"/>
        <end position="2263"/>
    </location>
</feature>
<name>A0AAU9U774_EUPED</name>
<comment type="subcellular location">
    <subcellularLocation>
        <location evidence="1">Endoplasmic reticulum membrane</location>
        <topology evidence="1">Peripheral membrane protein</topology>
    </subcellularLocation>
    <subcellularLocation>
        <location evidence="2">Preautophagosomal structure membrane</location>
        <topology evidence="2">Peripheral membrane protein</topology>
    </subcellularLocation>
</comment>
<feature type="region of interest" description="Disordered" evidence="12">
    <location>
        <begin position="2439"/>
        <end position="2467"/>
    </location>
</feature>
<reference evidence="13" key="1">
    <citation type="submission" date="2022-03" db="EMBL/GenBank/DDBJ databases">
        <authorList>
            <person name="Tunstrom K."/>
        </authorList>
    </citation>
    <scope>NUCLEOTIDE SEQUENCE</scope>
</reference>
<feature type="region of interest" description="Disordered" evidence="12">
    <location>
        <begin position="1344"/>
        <end position="1496"/>
    </location>
</feature>
<feature type="compositionally biased region" description="Basic and acidic residues" evidence="12">
    <location>
        <begin position="2050"/>
        <end position="2059"/>
    </location>
</feature>
<dbReference type="GO" id="GO:0005789">
    <property type="term" value="C:endoplasmic reticulum membrane"/>
    <property type="evidence" value="ECO:0007669"/>
    <property type="project" value="UniProtKB-SubCell"/>
</dbReference>
<dbReference type="GO" id="GO:0006869">
    <property type="term" value="P:lipid transport"/>
    <property type="evidence" value="ECO:0007669"/>
    <property type="project" value="UniProtKB-KW"/>
</dbReference>
<evidence type="ECO:0000256" key="10">
    <source>
        <dbReference type="ARBA" id="ARBA00024479"/>
    </source>
</evidence>
<dbReference type="GO" id="GO:0000045">
    <property type="term" value="P:autophagosome assembly"/>
    <property type="evidence" value="ECO:0007669"/>
    <property type="project" value="TreeGrafter"/>
</dbReference>
<feature type="region of interest" description="Disordered" evidence="12">
    <location>
        <begin position="1980"/>
        <end position="2008"/>
    </location>
</feature>
<evidence type="ECO:0000313" key="13">
    <source>
        <dbReference type="EMBL" id="CAH2094707.1"/>
    </source>
</evidence>
<keyword evidence="7" id="KW-0072">Autophagy</keyword>
<dbReference type="PANTHER" id="PTHR13190">
    <property type="entry name" value="AUTOPHAGY-RELATED 2, ISOFORM A"/>
    <property type="match status" value="1"/>
</dbReference>
<dbReference type="GO" id="GO:0061908">
    <property type="term" value="C:phagophore"/>
    <property type="evidence" value="ECO:0007669"/>
    <property type="project" value="TreeGrafter"/>
</dbReference>
<comment type="catalytic activity">
    <reaction evidence="11">
        <text>a 1,2-diacyl-sn-glycero-3-phosphoethanolamine(in) = a 1,2-diacyl-sn-glycero-3-phosphoethanolamine(out)</text>
        <dbReference type="Rhea" id="RHEA:38895"/>
        <dbReference type="ChEBI" id="CHEBI:64612"/>
    </reaction>
</comment>
<evidence type="ECO:0000256" key="2">
    <source>
        <dbReference type="ARBA" id="ARBA00004623"/>
    </source>
</evidence>
<evidence type="ECO:0000256" key="4">
    <source>
        <dbReference type="ARBA" id="ARBA00018070"/>
    </source>
</evidence>
<feature type="region of interest" description="Disordered" evidence="12">
    <location>
        <begin position="1623"/>
        <end position="1651"/>
    </location>
</feature>
<feature type="compositionally biased region" description="Basic and acidic residues" evidence="12">
    <location>
        <begin position="2356"/>
        <end position="2365"/>
    </location>
</feature>
<feature type="compositionally biased region" description="Basic and acidic residues" evidence="12">
    <location>
        <begin position="1999"/>
        <end position="2008"/>
    </location>
</feature>
<feature type="region of interest" description="Disordered" evidence="12">
    <location>
        <begin position="2184"/>
        <end position="2212"/>
    </location>
</feature>
<dbReference type="Proteomes" id="UP001153954">
    <property type="component" value="Unassembled WGS sequence"/>
</dbReference>
<feature type="region of interest" description="Disordered" evidence="12">
    <location>
        <begin position="1576"/>
        <end position="1604"/>
    </location>
</feature>
<feature type="compositionally biased region" description="Basic and acidic residues" evidence="12">
    <location>
        <begin position="2509"/>
        <end position="2518"/>
    </location>
</feature>
<feature type="region of interest" description="Disordered" evidence="12">
    <location>
        <begin position="1674"/>
        <end position="1702"/>
    </location>
</feature>
<sequence length="3230" mass="352827">MVWYLPWSESIKKRACRYLLQRYLGNFLNEKLTLEQLSVDLYNGTGTVSDVRLDCEALNELGDSQNWPLEIIDGQVKEITVTIPWSTILKEDSIVEINGLSLTVQPKVRAETVSSMLESMWSSMSSSMQLATEFLQEDAGPQESNPVEGIEMFAHAIDSILSRVKVKFINTKIRLEHVSKNSDKGIALQILIRQIDYFDETETETLPETTKDEKTKTYTNATYLTKKIKVNGVSFYIDEFPSKLRTMAHSLIMEKSTSTPLEKNEETCQESADLNFQSTMSDVFYEARSVISTVDSEIMQDIAEEKQSNTPRESTPHETLAQTDPVLFAKLTDHQELSLRLKHLEEVEGPKIAVQISLGSLLLFITPKQLNTLLELVDAINQPHLEDTSNIPIRSCLNMQCKQMKQKDFQFIEAQLIGNLDRQHLKPQNAFGWSGPSFDDSDDESDKFLPMTSNDEMPKSLTSSISSMNTSMTSSVNIPSLHPKITRNKKVPNVDGDPTAEVSHISFKMASFSCVLLHKNVIVPMPIGTPYITSASTLKLQEMSTEYFNRLETFGNVDKNSNIKTVNEALDKATERDHLRILLTEISLDGSEKVTSHGSKTMFEAYTKRMLVSECLYFQREDPQDQTPQKFDLIWFEHKEKESSVAAAKADMTISFKQTSKCMRKSGEKQLAYPTTDVLINCSPCYIDVDLTLMERMSAVFFAPSTTATPTTPTMPTSPPQKNQMNISVQSPNLNVILRFPVVDLRPGASREVRRVRPDWLAFRFHNATLSTQRRPPASYSVKATSLDLYYHENEKLPPTHIAQTCMDVTALEQNILSGNTTPLLPIITLTLKPREPNENLFESLQDETEFEPSADNPMTTSVYMMENLRSGRPSPFSGKKVAHQSIIKNEKDKKDQEDELIVPGNEEEMTEFTNDSVEHSAVHLDFNLPILSLQIESKHLYEIIYNRINSDLLLWEPQPVDQFDITPHMNVPIHPAFGVCKGMEYDSDTESTASDEEKFYIPTHDDKLRKGHRKYSDKDSEVHNFCLTLKVGKGLMTIFAPVRDSNKLVVPGQMGELVLDVNKLSLCQLSGLNGRPKTARMCLRAGKTTLYNEPILTIPSEKPKLRLYGTPLPSYLKKTIYPSGKGVTIKEQLEVKDMFTMALRTDPKNDLPNIKCICIALSIEQATLRHRGDKGAAWLAQLVDVLDVLDYPVPGYTPSAVLSELHAHVWDCAVDYRPLYLPIRTVLTLGNFSYSSNIIPETNATVLRFLAQECTLFLSHFTGAKSNVRVPQDDDKLPNVHKDYVCVVDVGLFELSLRTEDKKNAPNNHPQVELTASNNMVNLYTCCDSASALCRLVTYIASDGDSQPPAERSRHTSICSDHTGEPLVGLDNRPVEEVSPSDLKHVNDLMEEAMKESPNSTMEEDDLNSSTEKEDVKEFLFPDEANVKQDNLNTETGAQSFEYDDYPPKEGEAKPTNIQVARDLGNTSSTPKSTPQKSKRKKKKSSGEGHNTDDEYCIVEEQVYREDDEMDEPVVTWLGEPRFMIDDHFITTGAKTDVLQAPKSFPLPVLRYTLCELSLTWNIFGGNDFRPIGDTMPTRKTVGIDDTRKQGSPKISKRSKEYEPYETSRAVAAAYRQGGVSYSAGADRVRPPPPASAPAPARRDLRSRGGALRDHGTCVKLCLGKVSRSPVSYSAGADRVRPPPPASAPAPARRDLRSRGGALRDHGTCVKLCLGKVSRSPVSYSAGADRVRPPPPASAPAPARRDLRSRGGALRDHGTCVKLCLGKVSRSPVSYSAGADRVRPPPPASAPAPARRDLRSRGGALRDHGTCVKLCLGKVSRSPVSYSAGADRVRPPPPASAPAPARRDLRSRGGALRDHGTCVKLCLGKVSRSPVSYSAGADRVRPPPPASAPAPARRDLRSRGGALRDHGTCVKLCLGKVSRSPVSYSAGADRVRPPPPASAPAPARRDLRSRGGALRDHGTCVKLCLGKVSRSPVSYSAGADRVRPPPPASAPAPARRDLRSRGGALRDHGTCVKLCLGKVSRSPVSYSAGADRVRPPPPASAPAPARRDLRSRGGALRDHGTCVKLCLGKVSRSPVSYSAGADRVRPPPPASAPAPARRDLRSRGGALRDHGTCVKLCLGKVSRSPVSYSAGADRVRPPPPASAPAPARRDLRSRGGALRDHGTCVKLCLGKVSRSPVSYSAGADRVRPPPPASAPAPARRDLRSRGGALRDHGTCVKLCLGKVSRSPVSYSAGADRVRPPPPASAPAPARRDLRSRGGALRDHGTCVKLCLGKVSRSPVSYSAGADRVRPPPPASAPAPARRDLRSRGGALRDHGTCVKLCLGKVSRSPVSYSAGADRVRPPPPASAPAPARRDLRSRGGALRDHGTCVKLCLGKVSRSPVSYSAGADRVRPPPPASAPAPARRDLRSRGGALRDHGTCVKLCLGKVSRSPVSYSAGADRVRPPPPASAPAPARRDLRSRGGALRDHGTCVKLCLGKVSRSPVSYSAGADRVRPPPPASAPAPARRDLRSRGGALRDHGTCVKLCLGKVSRSPVSYSAGADRVRPPPPASAPAPARRDLRSRGGALRDHGTCVKLCLGKVSRSPVSYSAGADRVRPPPPASAPAPARRDLRSRGGALRDHGTCVKLCLGKVSRSPVSYSAGADRVRPPPPASAPAPARRDLRSRGGALRDHGTCVKLCLGKVKLQHEVYPQGSTYASRQTLAITKIEVLDRLLCSDINKLLSQHYPPNEPQRKNTHMLVIKAVHLRVPSQECCLKVSLMPLWFNLDQDTIGFLANFFTKLGSDETNNEDTSLGGLSTESTGSRQTTPTHRPPVMSLGSAPRAPPSTPTSLGDADSLSLNESGNNPRIVQGSRLIITSKVIRDDEPLMENYEAERLVSENLIQLEEDFQRLGINPEKPTTKVPESEPVDDSPIYFRRVVFTPEVPIRLDYVRKCFDMSVGPLAGLIMGLGHLNYSELTLKRLDHRSGLLGFQKLVQWALNEWLMDIKKNQLPGLLSGIGPMHSLLQIVTGICDLVWLPVEQWRRDGRLVHGLRRGAASFTARTAVAALDITARLLHLIQRDGRLVHGLRRGAASFTARTAVAALDITARLLHLIQATAETACDMLTPSASLALRERRPRRRRDSRPPADIREGVNSAYNTVREGIAETAATMVVAARSGSGAGVLRHLPGAAVTPLALAAAGAADVLGGVRAHLAPHLRRDHADKWRVPDAGTTPHHVSRRPAPGL</sequence>
<feature type="compositionally biased region" description="Basic and acidic residues" evidence="12">
    <location>
        <begin position="2101"/>
        <end position="2110"/>
    </location>
</feature>
<feature type="compositionally biased region" description="Basic and acidic residues" evidence="12">
    <location>
        <begin position="2611"/>
        <end position="2620"/>
    </location>
</feature>
<keyword evidence="5" id="KW-0813">Transport</keyword>
<feature type="region of interest" description="Disordered" evidence="12">
    <location>
        <begin position="1827"/>
        <end position="1855"/>
    </location>
</feature>
<feature type="compositionally biased region" description="Basic and acidic residues" evidence="12">
    <location>
        <begin position="1642"/>
        <end position="1651"/>
    </location>
</feature>
<feature type="region of interest" description="Disordered" evidence="12">
    <location>
        <begin position="2286"/>
        <end position="2314"/>
    </location>
</feature>
<feature type="region of interest" description="Disordered" evidence="12">
    <location>
        <begin position="2388"/>
        <end position="2416"/>
    </location>
</feature>
<feature type="region of interest" description="Disordered" evidence="12">
    <location>
        <begin position="2082"/>
        <end position="2110"/>
    </location>
</feature>
<dbReference type="GO" id="GO:0043495">
    <property type="term" value="F:protein-membrane adaptor activity"/>
    <property type="evidence" value="ECO:0007669"/>
    <property type="project" value="TreeGrafter"/>
</dbReference>
<feature type="compositionally biased region" description="Basic and acidic residues" evidence="12">
    <location>
        <begin position="2407"/>
        <end position="2416"/>
    </location>
</feature>
<keyword evidence="8" id="KW-0445">Lipid transport</keyword>
<feature type="compositionally biased region" description="Basic and acidic residues" evidence="12">
    <location>
        <begin position="1948"/>
        <end position="1957"/>
    </location>
</feature>
<feature type="compositionally biased region" description="Basic and acidic residues" evidence="12">
    <location>
        <begin position="2254"/>
        <end position="2263"/>
    </location>
</feature>
<feature type="region of interest" description="Disordered" evidence="12">
    <location>
        <begin position="431"/>
        <end position="456"/>
    </location>
</feature>
<feature type="compositionally biased region" description="Basic and acidic residues" evidence="12">
    <location>
        <begin position="1412"/>
        <end position="1421"/>
    </location>
</feature>
<dbReference type="GO" id="GO:0032266">
    <property type="term" value="F:phosphatidylinositol-3-phosphate binding"/>
    <property type="evidence" value="ECO:0007669"/>
    <property type="project" value="TreeGrafter"/>
</dbReference>
<evidence type="ECO:0000256" key="9">
    <source>
        <dbReference type="ARBA" id="ARBA00023136"/>
    </source>
</evidence>
<feature type="region of interest" description="Disordered" evidence="12">
    <location>
        <begin position="1929"/>
        <end position="1957"/>
    </location>
</feature>
<accession>A0AAU9U774</accession>
<feature type="region of interest" description="Disordered" evidence="12">
    <location>
        <begin position="2133"/>
        <end position="2161"/>
    </location>
</feature>
<feature type="region of interest" description="Disordered" evidence="12">
    <location>
        <begin position="1725"/>
        <end position="1753"/>
    </location>
</feature>
<keyword evidence="9" id="KW-0472">Membrane</keyword>
<dbReference type="GO" id="GO:0034727">
    <property type="term" value="P:piecemeal microautophagy of the nucleus"/>
    <property type="evidence" value="ECO:0007669"/>
    <property type="project" value="TreeGrafter"/>
</dbReference>
<dbReference type="GO" id="GO:0034045">
    <property type="term" value="C:phagophore assembly site membrane"/>
    <property type="evidence" value="ECO:0007669"/>
    <property type="project" value="UniProtKB-SubCell"/>
</dbReference>
<feature type="compositionally biased region" description="Basic and acidic residues" evidence="12">
    <location>
        <begin position="2305"/>
        <end position="2314"/>
    </location>
</feature>
<comment type="similarity">
    <text evidence="3">Belongs to the ATG2 family.</text>
</comment>
<feature type="region of interest" description="Disordered" evidence="12">
    <location>
        <begin position="2490"/>
        <end position="2518"/>
    </location>
</feature>
<feature type="compositionally biased region" description="Basic and acidic residues" evidence="12">
    <location>
        <begin position="2203"/>
        <end position="2212"/>
    </location>
</feature>
<comment type="catalytic activity">
    <reaction evidence="10">
        <text>a 1,2-diacyl-sn-glycero-3-phospho-L-serine(in) = a 1,2-diacyl-sn-glycero-3-phospho-L-serine(out)</text>
        <dbReference type="Rhea" id="RHEA:38663"/>
        <dbReference type="ChEBI" id="CHEBI:57262"/>
    </reaction>
</comment>
<feature type="region of interest" description="Disordered" evidence="12">
    <location>
        <begin position="3207"/>
        <end position="3230"/>
    </location>
</feature>
<feature type="compositionally biased region" description="Basic and acidic residues" evidence="12">
    <location>
        <begin position="1795"/>
        <end position="1804"/>
    </location>
</feature>
<dbReference type="Pfam" id="PF13329">
    <property type="entry name" value="ATG2_CAD"/>
    <property type="match status" value="3"/>
</dbReference>
<evidence type="ECO:0000256" key="6">
    <source>
        <dbReference type="ARBA" id="ARBA00022824"/>
    </source>
</evidence>
<feature type="region of interest" description="Disordered" evidence="12">
    <location>
        <begin position="1776"/>
        <end position="1804"/>
    </location>
</feature>
<evidence type="ECO:0000256" key="3">
    <source>
        <dbReference type="ARBA" id="ARBA00009714"/>
    </source>
</evidence>
<feature type="compositionally biased region" description="Basic and acidic residues" evidence="12">
    <location>
        <begin position="1846"/>
        <end position="1855"/>
    </location>
</feature>
<feature type="region of interest" description="Disordered" evidence="12">
    <location>
        <begin position="2031"/>
        <end position="2059"/>
    </location>
</feature>
<comment type="caution">
    <text evidence="13">The sequence shown here is derived from an EMBL/GenBank/DDBJ whole genome shotgun (WGS) entry which is preliminary data.</text>
</comment>
<dbReference type="EMBL" id="CAKOGL010000014">
    <property type="protein sequence ID" value="CAH2094707.1"/>
    <property type="molecule type" value="Genomic_DNA"/>
</dbReference>
<protein>
    <recommendedName>
        <fullName evidence="4">Autophagy-related protein 2</fullName>
    </recommendedName>
</protein>
<feature type="region of interest" description="Disordered" evidence="12">
    <location>
        <begin position="2541"/>
        <end position="2569"/>
    </location>
</feature>
<evidence type="ECO:0000256" key="1">
    <source>
        <dbReference type="ARBA" id="ARBA00004406"/>
    </source>
</evidence>
<feature type="region of interest" description="Disordered" evidence="12">
    <location>
        <begin position="1878"/>
        <end position="1906"/>
    </location>
</feature>
<feature type="compositionally biased region" description="Basic and acidic residues" evidence="12">
    <location>
        <begin position="1383"/>
        <end position="1396"/>
    </location>
</feature>
<feature type="compositionally biased region" description="Basic and acidic residues" evidence="12">
    <location>
        <begin position="2152"/>
        <end position="2161"/>
    </location>
</feature>
<feature type="compositionally biased region" description="Polar residues" evidence="12">
    <location>
        <begin position="1429"/>
        <end position="1440"/>
    </location>
</feature>
<feature type="region of interest" description="Disordered" evidence="12">
    <location>
        <begin position="2592"/>
        <end position="2620"/>
    </location>
</feature>
<gene>
    <name evidence="13" type="ORF">EEDITHA_LOCUS10247</name>
</gene>
<dbReference type="GO" id="GO:0000422">
    <property type="term" value="P:autophagy of mitochondrion"/>
    <property type="evidence" value="ECO:0007669"/>
    <property type="project" value="TreeGrafter"/>
</dbReference>
<organism evidence="13 14">
    <name type="scientific">Euphydryas editha</name>
    <name type="common">Edith's checkerspot</name>
    <dbReference type="NCBI Taxonomy" id="104508"/>
    <lineage>
        <taxon>Eukaryota</taxon>
        <taxon>Metazoa</taxon>
        <taxon>Ecdysozoa</taxon>
        <taxon>Arthropoda</taxon>
        <taxon>Hexapoda</taxon>
        <taxon>Insecta</taxon>
        <taxon>Pterygota</taxon>
        <taxon>Neoptera</taxon>
        <taxon>Endopterygota</taxon>
        <taxon>Lepidoptera</taxon>
        <taxon>Glossata</taxon>
        <taxon>Ditrysia</taxon>
        <taxon>Papilionoidea</taxon>
        <taxon>Nymphalidae</taxon>
        <taxon>Nymphalinae</taxon>
        <taxon>Euphydryas</taxon>
    </lineage>
</organism>
<feature type="region of interest" description="Disordered" evidence="12">
    <location>
        <begin position="2337"/>
        <end position="2365"/>
    </location>
</feature>
<proteinExistence type="inferred from homology"/>
<feature type="compositionally biased region" description="Basic and acidic residues" evidence="12">
    <location>
        <begin position="1693"/>
        <end position="1702"/>
    </location>
</feature>
<dbReference type="GO" id="GO:0061709">
    <property type="term" value="P:reticulophagy"/>
    <property type="evidence" value="ECO:0007669"/>
    <property type="project" value="TreeGrafter"/>
</dbReference>
<feature type="compositionally biased region" description="Basic and acidic residues" evidence="12">
    <location>
        <begin position="2560"/>
        <end position="2569"/>
    </location>
</feature>
<evidence type="ECO:0000256" key="11">
    <source>
        <dbReference type="ARBA" id="ARBA00024615"/>
    </source>
</evidence>
<feature type="compositionally biased region" description="Basic and acidic residues" evidence="12">
    <location>
        <begin position="1897"/>
        <end position="1906"/>
    </location>
</feature>
<feature type="compositionally biased region" description="Basic and acidic residues" evidence="12">
    <location>
        <begin position="1744"/>
        <end position="1753"/>
    </location>
</feature>